<protein>
    <submittedName>
        <fullName evidence="1">Uncharacterized protein</fullName>
    </submittedName>
</protein>
<dbReference type="EMBL" id="JAGMWN010000003">
    <property type="protein sequence ID" value="MBP5856955.1"/>
    <property type="molecule type" value="Genomic_DNA"/>
</dbReference>
<evidence type="ECO:0000313" key="2">
    <source>
        <dbReference type="Proteomes" id="UP000672602"/>
    </source>
</evidence>
<comment type="caution">
    <text evidence="1">The sequence shown here is derived from an EMBL/GenBank/DDBJ whole genome shotgun (WGS) entry which is preliminary data.</text>
</comment>
<proteinExistence type="predicted"/>
<gene>
    <name evidence="1" type="ORF">KAJ83_08040</name>
</gene>
<keyword evidence="2" id="KW-1185">Reference proteome</keyword>
<name>A0A8J7RYJ9_9PROT</name>
<accession>A0A8J7RYJ9</accession>
<dbReference type="Proteomes" id="UP000672602">
    <property type="component" value="Unassembled WGS sequence"/>
</dbReference>
<reference evidence="1" key="1">
    <citation type="submission" date="2021-04" db="EMBL/GenBank/DDBJ databases">
        <authorList>
            <person name="Zhang D.-C."/>
        </authorList>
    </citation>
    <scope>NUCLEOTIDE SEQUENCE</scope>
    <source>
        <strain evidence="1">CGMCC 1.15697</strain>
    </source>
</reference>
<dbReference type="AlphaFoldDB" id="A0A8J7RYJ9"/>
<organism evidence="1 2">
    <name type="scientific">Marivibrio halodurans</name>
    <dbReference type="NCBI Taxonomy" id="2039722"/>
    <lineage>
        <taxon>Bacteria</taxon>
        <taxon>Pseudomonadati</taxon>
        <taxon>Pseudomonadota</taxon>
        <taxon>Alphaproteobacteria</taxon>
        <taxon>Rhodospirillales</taxon>
        <taxon>Rhodospirillaceae</taxon>
        <taxon>Marivibrio</taxon>
    </lineage>
</organism>
<sequence>MIFHRTRSTFPAAMRHTAVRRAALAAPIALVAALTVVGTPVLAAADGEATRSASDEERARLALAHLGVDWPEAGFDGGLIDIAARETAIADREIARALEARDITEQRARVAAALNAINPRVVPEGPGLGYGAIRAARDATSEAYRIGLLVMPGGVLEEQSSALATIFTNLSTWGRDVAILLREASRAETPEMARPALEQAKALTTTMIDGRDGNGDGSVGTAFGEGGLEQGRAAYRAMLQAENMNEGALRRLIRTPENEGRG</sequence>
<evidence type="ECO:0000313" key="1">
    <source>
        <dbReference type="EMBL" id="MBP5856955.1"/>
    </source>
</evidence>
<dbReference type="RefSeq" id="WP_210681531.1">
    <property type="nucleotide sequence ID" value="NZ_JAGMWN010000003.1"/>
</dbReference>